<keyword evidence="2" id="KW-0732">Signal</keyword>
<dbReference type="EMBL" id="PKUN01000017">
    <property type="protein sequence ID" value="PLX61409.1"/>
    <property type="molecule type" value="Genomic_DNA"/>
</dbReference>
<evidence type="ECO:0000313" key="3">
    <source>
        <dbReference type="EMBL" id="PLX61409.1"/>
    </source>
</evidence>
<sequence>MRAKVTVTLIGINLSALLFAAWAVGSALSDSAFPQAKQPAPDTTSSSPTIFAQFSNEALLSSPLFTPSRQPQSKLEPESMQIAPPVPPRLAGIVKEGSKARLVLLEAATGKSRGLINVGQVFEGWVVAEIRQNAVTLTPSIPLSTSNSGGELSLYLHPDPAGNDLQQPSDNQSNFPHSSH</sequence>
<comment type="caution">
    <text evidence="3">The sequence shown here is derived from an EMBL/GenBank/DDBJ whole genome shotgun (WGS) entry which is preliminary data.</text>
</comment>
<proteinExistence type="predicted"/>
<dbReference type="Proteomes" id="UP000235015">
    <property type="component" value="Unassembled WGS sequence"/>
</dbReference>
<evidence type="ECO:0008006" key="5">
    <source>
        <dbReference type="Google" id="ProtNLM"/>
    </source>
</evidence>
<protein>
    <recommendedName>
        <fullName evidence="5">Type II secretion system protein GspC N-terminal domain-containing protein</fullName>
    </recommendedName>
</protein>
<feature type="chain" id="PRO_5015002135" description="Type II secretion system protein GspC N-terminal domain-containing protein" evidence="2">
    <location>
        <begin position="21"/>
        <end position="180"/>
    </location>
</feature>
<feature type="signal peptide" evidence="2">
    <location>
        <begin position="1"/>
        <end position="20"/>
    </location>
</feature>
<accession>A0A2N6CVY5</accession>
<organism evidence="3 4">
    <name type="scientific">Sedimenticola selenatireducens</name>
    <dbReference type="NCBI Taxonomy" id="191960"/>
    <lineage>
        <taxon>Bacteria</taxon>
        <taxon>Pseudomonadati</taxon>
        <taxon>Pseudomonadota</taxon>
        <taxon>Gammaproteobacteria</taxon>
        <taxon>Chromatiales</taxon>
        <taxon>Sedimenticolaceae</taxon>
        <taxon>Sedimenticola</taxon>
    </lineage>
</organism>
<feature type="compositionally biased region" description="Polar residues" evidence="1">
    <location>
        <begin position="164"/>
        <end position="180"/>
    </location>
</feature>
<reference evidence="3 4" key="1">
    <citation type="submission" date="2017-11" db="EMBL/GenBank/DDBJ databases">
        <title>Genome-resolved metagenomics identifies genetic mobility, metabolic interactions, and unexpected diversity in perchlorate-reducing communities.</title>
        <authorList>
            <person name="Barnum T.P."/>
            <person name="Figueroa I.A."/>
            <person name="Carlstrom C.I."/>
            <person name="Lucas L.N."/>
            <person name="Engelbrektson A.L."/>
            <person name="Coates J.D."/>
        </authorList>
    </citation>
    <scope>NUCLEOTIDE SEQUENCE [LARGE SCALE GENOMIC DNA]</scope>
    <source>
        <strain evidence="3">BM301</strain>
    </source>
</reference>
<dbReference type="AlphaFoldDB" id="A0A2N6CVY5"/>
<name>A0A2N6CVY5_9GAMM</name>
<gene>
    <name evidence="3" type="ORF">C0630_10785</name>
</gene>
<evidence type="ECO:0000313" key="4">
    <source>
        <dbReference type="Proteomes" id="UP000235015"/>
    </source>
</evidence>
<dbReference type="RefSeq" id="WP_273439388.1">
    <property type="nucleotide sequence ID" value="NZ_PKUN01000017.1"/>
</dbReference>
<feature type="region of interest" description="Disordered" evidence="1">
    <location>
        <begin position="152"/>
        <end position="180"/>
    </location>
</feature>
<evidence type="ECO:0000256" key="1">
    <source>
        <dbReference type="SAM" id="MobiDB-lite"/>
    </source>
</evidence>
<evidence type="ECO:0000256" key="2">
    <source>
        <dbReference type="SAM" id="SignalP"/>
    </source>
</evidence>